<evidence type="ECO:0000313" key="2">
    <source>
        <dbReference type="Proteomes" id="UP000593564"/>
    </source>
</evidence>
<proteinExistence type="predicted"/>
<sequence length="136" mass="15081">MSGLRNLKRIGPEFYGCHSVVNHDHDYHANDVIIFGSCSGAETMATAAKAPTIVFPALRDFHLEVMSDIEEWCGLGVSSSSLDAMIFVGKKRSNPKKAEKTEEEEETSNCSGLTFLQWLWISSCRNLTCLPKGLLR</sequence>
<organism evidence="1 2">
    <name type="scientific">Camellia sinensis</name>
    <name type="common">Tea plant</name>
    <name type="synonym">Thea sinensis</name>
    <dbReference type="NCBI Taxonomy" id="4442"/>
    <lineage>
        <taxon>Eukaryota</taxon>
        <taxon>Viridiplantae</taxon>
        <taxon>Streptophyta</taxon>
        <taxon>Embryophyta</taxon>
        <taxon>Tracheophyta</taxon>
        <taxon>Spermatophyta</taxon>
        <taxon>Magnoliopsida</taxon>
        <taxon>eudicotyledons</taxon>
        <taxon>Gunneridae</taxon>
        <taxon>Pentapetalae</taxon>
        <taxon>asterids</taxon>
        <taxon>Ericales</taxon>
        <taxon>Theaceae</taxon>
        <taxon>Camellia</taxon>
    </lineage>
</organism>
<dbReference type="Proteomes" id="UP000593564">
    <property type="component" value="Unassembled WGS sequence"/>
</dbReference>
<dbReference type="EMBL" id="JACBKZ010000009">
    <property type="protein sequence ID" value="KAF5942223.1"/>
    <property type="molecule type" value="Genomic_DNA"/>
</dbReference>
<dbReference type="AlphaFoldDB" id="A0A7J7GN65"/>
<comment type="caution">
    <text evidence="1">The sequence shown here is derived from an EMBL/GenBank/DDBJ whole genome shotgun (WGS) entry which is preliminary data.</text>
</comment>
<reference evidence="1 2" key="2">
    <citation type="submission" date="2020-07" db="EMBL/GenBank/DDBJ databases">
        <title>Genome assembly of wild tea tree DASZ reveals pedigree and selection history of tea varieties.</title>
        <authorList>
            <person name="Zhang W."/>
        </authorList>
    </citation>
    <scope>NUCLEOTIDE SEQUENCE [LARGE SCALE GENOMIC DNA]</scope>
    <source>
        <strain evidence="2">cv. G240</strain>
        <tissue evidence="1">Leaf</tissue>
    </source>
</reference>
<keyword evidence="2" id="KW-1185">Reference proteome</keyword>
<protein>
    <submittedName>
        <fullName evidence="1">Uncharacterized protein</fullName>
    </submittedName>
</protein>
<name>A0A7J7GN65_CAMSI</name>
<gene>
    <name evidence="1" type="ORF">HYC85_019865</name>
</gene>
<accession>A0A7J7GN65</accession>
<reference evidence="2" key="1">
    <citation type="journal article" date="2020" name="Nat. Commun.">
        <title>Genome assembly of wild tea tree DASZ reveals pedigree and selection history of tea varieties.</title>
        <authorList>
            <person name="Zhang W."/>
            <person name="Zhang Y."/>
            <person name="Qiu H."/>
            <person name="Guo Y."/>
            <person name="Wan H."/>
            <person name="Zhang X."/>
            <person name="Scossa F."/>
            <person name="Alseekh S."/>
            <person name="Zhang Q."/>
            <person name="Wang P."/>
            <person name="Xu L."/>
            <person name="Schmidt M.H."/>
            <person name="Jia X."/>
            <person name="Li D."/>
            <person name="Zhu A."/>
            <person name="Guo F."/>
            <person name="Chen W."/>
            <person name="Ni D."/>
            <person name="Usadel B."/>
            <person name="Fernie A.R."/>
            <person name="Wen W."/>
        </authorList>
    </citation>
    <scope>NUCLEOTIDE SEQUENCE [LARGE SCALE GENOMIC DNA]</scope>
    <source>
        <strain evidence="2">cv. G240</strain>
    </source>
</reference>
<evidence type="ECO:0000313" key="1">
    <source>
        <dbReference type="EMBL" id="KAF5942223.1"/>
    </source>
</evidence>